<organism evidence="3 4">
    <name type="scientific">Rheinheimera tilapiae</name>
    <dbReference type="NCBI Taxonomy" id="875043"/>
    <lineage>
        <taxon>Bacteria</taxon>
        <taxon>Pseudomonadati</taxon>
        <taxon>Pseudomonadota</taxon>
        <taxon>Gammaproteobacteria</taxon>
        <taxon>Chromatiales</taxon>
        <taxon>Chromatiaceae</taxon>
        <taxon>Rheinheimera</taxon>
    </lineage>
</organism>
<dbReference type="InterPro" id="IPR011335">
    <property type="entry name" value="Restrct_endonuc-II-like"/>
</dbReference>
<dbReference type="Gene3D" id="3.40.1350.10">
    <property type="match status" value="1"/>
</dbReference>
<dbReference type="PANTHER" id="PTHR34039">
    <property type="entry name" value="UPF0102 PROTEIN YRAN"/>
    <property type="match status" value="1"/>
</dbReference>
<evidence type="ECO:0000313" key="4">
    <source>
        <dbReference type="Proteomes" id="UP001589813"/>
    </source>
</evidence>
<dbReference type="PANTHER" id="PTHR34039:SF1">
    <property type="entry name" value="UPF0102 PROTEIN YRAN"/>
    <property type="match status" value="1"/>
</dbReference>
<proteinExistence type="inferred from homology"/>
<sequence>MSRDKGQFFETLAGQYLQQQGLQLVAQNVSSRFGELDLVMRQQDCLVFVEVKYRQSNAFGSAAAMVTTAKQQKLRATAHWYLQQQQWRGAARFDVLAIEGEAPYQFSWLKNAF</sequence>
<dbReference type="NCBIfam" id="TIGR00252">
    <property type="entry name" value="YraN family protein"/>
    <property type="match status" value="1"/>
</dbReference>
<gene>
    <name evidence="3" type="ORF">ACFFJP_03775</name>
</gene>
<evidence type="ECO:0000313" key="3">
    <source>
        <dbReference type="EMBL" id="MFC0047410.1"/>
    </source>
</evidence>
<dbReference type="Pfam" id="PF02021">
    <property type="entry name" value="UPF0102"/>
    <property type="match status" value="1"/>
</dbReference>
<dbReference type="RefSeq" id="WP_377240679.1">
    <property type="nucleotide sequence ID" value="NZ_JBHLXP010000001.1"/>
</dbReference>
<accession>A0ABV6BD23</accession>
<reference evidence="3 4" key="1">
    <citation type="submission" date="2024-09" db="EMBL/GenBank/DDBJ databases">
        <authorList>
            <person name="Sun Q."/>
            <person name="Mori K."/>
        </authorList>
    </citation>
    <scope>NUCLEOTIDE SEQUENCE [LARGE SCALE GENOMIC DNA]</scope>
    <source>
        <strain evidence="3 4">KCTC 23315</strain>
    </source>
</reference>
<dbReference type="Proteomes" id="UP001589813">
    <property type="component" value="Unassembled WGS sequence"/>
</dbReference>
<dbReference type="InterPro" id="IPR003509">
    <property type="entry name" value="UPF0102_YraN-like"/>
</dbReference>
<evidence type="ECO:0000256" key="1">
    <source>
        <dbReference type="ARBA" id="ARBA00006738"/>
    </source>
</evidence>
<name>A0ABV6BD23_9GAMM</name>
<keyword evidence="4" id="KW-1185">Reference proteome</keyword>
<protein>
    <recommendedName>
        <fullName evidence="2">UPF0102 protein ACFFJP_03775</fullName>
    </recommendedName>
</protein>
<dbReference type="HAMAP" id="MF_00048">
    <property type="entry name" value="UPF0102"/>
    <property type="match status" value="1"/>
</dbReference>
<dbReference type="SUPFAM" id="SSF52980">
    <property type="entry name" value="Restriction endonuclease-like"/>
    <property type="match status" value="1"/>
</dbReference>
<dbReference type="InterPro" id="IPR011856">
    <property type="entry name" value="tRNA_endonuc-like_dom_sf"/>
</dbReference>
<dbReference type="EMBL" id="JBHLXP010000001">
    <property type="protein sequence ID" value="MFC0047410.1"/>
    <property type="molecule type" value="Genomic_DNA"/>
</dbReference>
<evidence type="ECO:0000256" key="2">
    <source>
        <dbReference type="HAMAP-Rule" id="MF_00048"/>
    </source>
</evidence>
<comment type="similarity">
    <text evidence="1 2">Belongs to the UPF0102 family.</text>
</comment>
<comment type="caution">
    <text evidence="3">The sequence shown here is derived from an EMBL/GenBank/DDBJ whole genome shotgun (WGS) entry which is preliminary data.</text>
</comment>
<dbReference type="NCBIfam" id="NF009150">
    <property type="entry name" value="PRK12497.1-3"/>
    <property type="match status" value="1"/>
</dbReference>